<sequence length="149" mass="16508">CCRLVRDEGFCAAEWCWSGISRGWSRLPETMTGPAMVLPSPGPRPGSKLQPQPHKPFAQCGSHGGERTNRTTTTCGVSYSVCGRDWSWVVVLCIWVVLCPPPSCFANPDAKRLYDDLLSSYNRLIRPVENNTDKLTVKLGLKLSQLIDV</sequence>
<organism evidence="2 3">
    <name type="scientific">Meganyctiphanes norvegica</name>
    <name type="common">Northern krill</name>
    <name type="synonym">Thysanopoda norvegica</name>
    <dbReference type="NCBI Taxonomy" id="48144"/>
    <lineage>
        <taxon>Eukaryota</taxon>
        <taxon>Metazoa</taxon>
        <taxon>Ecdysozoa</taxon>
        <taxon>Arthropoda</taxon>
        <taxon>Crustacea</taxon>
        <taxon>Multicrustacea</taxon>
        <taxon>Malacostraca</taxon>
        <taxon>Eumalacostraca</taxon>
        <taxon>Eucarida</taxon>
        <taxon>Euphausiacea</taxon>
        <taxon>Euphausiidae</taxon>
        <taxon>Meganyctiphanes</taxon>
    </lineage>
</organism>
<dbReference type="Gene3D" id="2.70.170.10">
    <property type="entry name" value="Neurotransmitter-gated ion-channel ligand-binding domain"/>
    <property type="match status" value="1"/>
</dbReference>
<comment type="caution">
    <text evidence="2">The sequence shown here is derived from an EMBL/GenBank/DDBJ whole genome shotgun (WGS) entry which is preliminary data.</text>
</comment>
<name>A0AAV2RWI3_MEGNR</name>
<evidence type="ECO:0000313" key="3">
    <source>
        <dbReference type="Proteomes" id="UP001497623"/>
    </source>
</evidence>
<dbReference type="GO" id="GO:0016020">
    <property type="term" value="C:membrane"/>
    <property type="evidence" value="ECO:0007669"/>
    <property type="project" value="InterPro"/>
</dbReference>
<dbReference type="SUPFAM" id="SSF63712">
    <property type="entry name" value="Nicotinic receptor ligand binding domain-like"/>
    <property type="match status" value="1"/>
</dbReference>
<dbReference type="Proteomes" id="UP001497623">
    <property type="component" value="Unassembled WGS sequence"/>
</dbReference>
<gene>
    <name evidence="2" type="ORF">MNOR_LOCUS29190</name>
</gene>
<dbReference type="AlphaFoldDB" id="A0AAV2RWI3"/>
<dbReference type="InterPro" id="IPR006202">
    <property type="entry name" value="Neur_chan_lig-bd"/>
</dbReference>
<feature type="domain" description="Neurotransmitter-gated ion-channel ligand-binding" evidence="1">
    <location>
        <begin position="111"/>
        <end position="149"/>
    </location>
</feature>
<reference evidence="2 3" key="1">
    <citation type="submission" date="2024-05" db="EMBL/GenBank/DDBJ databases">
        <authorList>
            <person name="Wallberg A."/>
        </authorList>
    </citation>
    <scope>NUCLEOTIDE SEQUENCE [LARGE SCALE GENOMIC DNA]</scope>
</reference>
<feature type="non-terminal residue" evidence="2">
    <location>
        <position position="1"/>
    </location>
</feature>
<proteinExistence type="predicted"/>
<accession>A0AAV2RWI3</accession>
<dbReference type="EMBL" id="CAXKWB010033389">
    <property type="protein sequence ID" value="CAL4142783.1"/>
    <property type="molecule type" value="Genomic_DNA"/>
</dbReference>
<feature type="non-terminal residue" evidence="2">
    <location>
        <position position="149"/>
    </location>
</feature>
<evidence type="ECO:0000313" key="2">
    <source>
        <dbReference type="EMBL" id="CAL4142783.1"/>
    </source>
</evidence>
<evidence type="ECO:0000259" key="1">
    <source>
        <dbReference type="Pfam" id="PF02931"/>
    </source>
</evidence>
<dbReference type="GO" id="GO:0005230">
    <property type="term" value="F:extracellular ligand-gated monoatomic ion channel activity"/>
    <property type="evidence" value="ECO:0007669"/>
    <property type="project" value="InterPro"/>
</dbReference>
<dbReference type="Pfam" id="PF02931">
    <property type="entry name" value="Neur_chan_LBD"/>
    <property type="match status" value="1"/>
</dbReference>
<dbReference type="InterPro" id="IPR036734">
    <property type="entry name" value="Neur_chan_lig-bd_sf"/>
</dbReference>
<keyword evidence="3" id="KW-1185">Reference proteome</keyword>
<protein>
    <recommendedName>
        <fullName evidence="1">Neurotransmitter-gated ion-channel ligand-binding domain-containing protein</fullName>
    </recommendedName>
</protein>